<reference evidence="2" key="1">
    <citation type="journal article" date="2014" name="Int. J. Syst. Evol. Microbiol.">
        <title>Complete genome sequence of Corynebacterium casei LMG S-19264T (=DSM 44701T), isolated from a smear-ripened cheese.</title>
        <authorList>
            <consortium name="US DOE Joint Genome Institute (JGI-PGF)"/>
            <person name="Walter F."/>
            <person name="Albersmeier A."/>
            <person name="Kalinowski J."/>
            <person name="Ruckert C."/>
        </authorList>
    </citation>
    <scope>NUCLEOTIDE SEQUENCE</scope>
    <source>
        <strain evidence="2">CGMCC 1.15085</strain>
    </source>
</reference>
<name>A0A916T263_9MICO</name>
<keyword evidence="3" id="KW-1185">Reference proteome</keyword>
<dbReference type="Proteomes" id="UP000636793">
    <property type="component" value="Unassembled WGS sequence"/>
</dbReference>
<evidence type="ECO:0008006" key="4">
    <source>
        <dbReference type="Google" id="ProtNLM"/>
    </source>
</evidence>
<keyword evidence="1" id="KW-0472">Membrane</keyword>
<dbReference type="RefSeq" id="WP_188836195.1">
    <property type="nucleotide sequence ID" value="NZ_BMHI01000002.1"/>
</dbReference>
<organism evidence="2 3">
    <name type="scientific">Flexivirga endophytica</name>
    <dbReference type="NCBI Taxonomy" id="1849103"/>
    <lineage>
        <taxon>Bacteria</taxon>
        <taxon>Bacillati</taxon>
        <taxon>Actinomycetota</taxon>
        <taxon>Actinomycetes</taxon>
        <taxon>Micrococcales</taxon>
        <taxon>Dermacoccaceae</taxon>
        <taxon>Flexivirga</taxon>
    </lineage>
</organism>
<evidence type="ECO:0000313" key="3">
    <source>
        <dbReference type="Proteomes" id="UP000636793"/>
    </source>
</evidence>
<protein>
    <recommendedName>
        <fullName evidence="4">DUF4829 domain-containing protein</fullName>
    </recommendedName>
</protein>
<evidence type="ECO:0000313" key="2">
    <source>
        <dbReference type="EMBL" id="GGB24713.1"/>
    </source>
</evidence>
<sequence>MRRAQNIVGLGLVIVVLCGVFGLWLWGKPRSTVAVPPASSAPSHVVQTFAQALNDRDFSAAKDLVIGDRVGVDSKWWDLHGPRVEDLQILKTGAVTTGAQCGSEAAVAWKKCVQVRTEATFKHVKGVTNANKPDHERWTYYLVRNTGSERWRILDWGKG</sequence>
<feature type="transmembrane region" description="Helical" evidence="1">
    <location>
        <begin position="7"/>
        <end position="27"/>
    </location>
</feature>
<dbReference type="EMBL" id="BMHI01000002">
    <property type="protein sequence ID" value="GGB24713.1"/>
    <property type="molecule type" value="Genomic_DNA"/>
</dbReference>
<keyword evidence="1" id="KW-1133">Transmembrane helix</keyword>
<dbReference type="AlphaFoldDB" id="A0A916T263"/>
<reference evidence="2" key="2">
    <citation type="submission" date="2020-09" db="EMBL/GenBank/DDBJ databases">
        <authorList>
            <person name="Sun Q."/>
            <person name="Zhou Y."/>
        </authorList>
    </citation>
    <scope>NUCLEOTIDE SEQUENCE</scope>
    <source>
        <strain evidence="2">CGMCC 1.15085</strain>
    </source>
</reference>
<keyword evidence="1" id="KW-0812">Transmembrane</keyword>
<accession>A0A916T263</accession>
<comment type="caution">
    <text evidence="2">The sequence shown here is derived from an EMBL/GenBank/DDBJ whole genome shotgun (WGS) entry which is preliminary data.</text>
</comment>
<evidence type="ECO:0000256" key="1">
    <source>
        <dbReference type="SAM" id="Phobius"/>
    </source>
</evidence>
<proteinExistence type="predicted"/>
<gene>
    <name evidence="2" type="ORF">GCM10011492_13360</name>
</gene>